<reference evidence="2" key="1">
    <citation type="journal article" date="2024" name="Front. Bioeng. Biotechnol.">
        <title>Genome-scale model development and genomic sequencing of the oleaginous clade Lipomyces.</title>
        <authorList>
            <person name="Czajka J.J."/>
            <person name="Han Y."/>
            <person name="Kim J."/>
            <person name="Mondo S.J."/>
            <person name="Hofstad B.A."/>
            <person name="Robles A."/>
            <person name="Haridas S."/>
            <person name="Riley R."/>
            <person name="LaButti K."/>
            <person name="Pangilinan J."/>
            <person name="Andreopoulos W."/>
            <person name="Lipzen A."/>
            <person name="Yan J."/>
            <person name="Wang M."/>
            <person name="Ng V."/>
            <person name="Grigoriev I.V."/>
            <person name="Spatafora J.W."/>
            <person name="Magnuson J.K."/>
            <person name="Baker S.E."/>
            <person name="Pomraning K.R."/>
        </authorList>
    </citation>
    <scope>NUCLEOTIDE SEQUENCE [LARGE SCALE GENOMIC DNA]</scope>
    <source>
        <strain evidence="2">CBS 7786</strain>
    </source>
</reference>
<protein>
    <submittedName>
        <fullName evidence="1">Uncharacterized protein</fullName>
    </submittedName>
</protein>
<comment type="caution">
    <text evidence="1">The sequence shown here is derived from an EMBL/GenBank/DDBJ whole genome shotgun (WGS) entry which is preliminary data.</text>
</comment>
<organism evidence="1 2">
    <name type="scientific">Lipomyces kononenkoae</name>
    <name type="common">Yeast</name>
    <dbReference type="NCBI Taxonomy" id="34357"/>
    <lineage>
        <taxon>Eukaryota</taxon>
        <taxon>Fungi</taxon>
        <taxon>Dikarya</taxon>
        <taxon>Ascomycota</taxon>
        <taxon>Saccharomycotina</taxon>
        <taxon>Lipomycetes</taxon>
        <taxon>Lipomycetales</taxon>
        <taxon>Lipomycetaceae</taxon>
        <taxon>Lipomyces</taxon>
    </lineage>
</organism>
<proteinExistence type="predicted"/>
<dbReference type="EMBL" id="MU971368">
    <property type="protein sequence ID" value="KAK9237477.1"/>
    <property type="molecule type" value="Genomic_DNA"/>
</dbReference>
<accession>A0ACC3T0P7</accession>
<sequence>MGVPVTTGHFIGPARIAQLNQNENIRLAYLVSAHLEQPNNDTDIAFCRLASISNSQRADHMSNSIDPSLTIPSNYSLKAIYAPSHATAVARPSSRLTLKSLPSSIQPTNGSTCNNGTIYRTCKNRRTFASLSNAQHADHMSTRVDQSLTMSPNYSSKAIYAPSHATAVARPSSSSTLKSLSSSIQPTNGSTGNNRTLYRTCKNRRTFASLSNAQQADHMSTRVDPSSTLSPNYSSKARYAPSTATAVGRSSSSSTLASLSSSMRPKKW</sequence>
<evidence type="ECO:0000313" key="1">
    <source>
        <dbReference type="EMBL" id="KAK9237477.1"/>
    </source>
</evidence>
<dbReference type="Proteomes" id="UP001433508">
    <property type="component" value="Unassembled WGS sequence"/>
</dbReference>
<gene>
    <name evidence="1" type="ORF">V1525DRAFT_403717</name>
</gene>
<name>A0ACC3T0P7_LIPKO</name>
<keyword evidence="2" id="KW-1185">Reference proteome</keyword>
<feature type="non-terminal residue" evidence="1">
    <location>
        <position position="268"/>
    </location>
</feature>
<evidence type="ECO:0000313" key="2">
    <source>
        <dbReference type="Proteomes" id="UP001433508"/>
    </source>
</evidence>